<dbReference type="FunFam" id="3.40.630.20:FF:000001">
    <property type="entry name" value="Pyrrolidone-carboxylate peptidase"/>
    <property type="match status" value="1"/>
</dbReference>
<comment type="subunit">
    <text evidence="9">Homotetramer.</text>
</comment>
<gene>
    <name evidence="9" type="primary">pcp</name>
    <name evidence="12" type="ORF">HMPREF1630_03630</name>
</gene>
<comment type="similarity">
    <text evidence="4 9">Belongs to the peptidase C15 family.</text>
</comment>
<dbReference type="Proteomes" id="UP000029579">
    <property type="component" value="Unassembled WGS sequence"/>
</dbReference>
<keyword evidence="5 9" id="KW-0963">Cytoplasm</keyword>
<comment type="caution">
    <text evidence="12">The sequence shown here is derived from an EMBL/GenBank/DDBJ whole genome shotgun (WGS) entry which is preliminary data.</text>
</comment>
<dbReference type="GO" id="GO:0005829">
    <property type="term" value="C:cytosol"/>
    <property type="evidence" value="ECO:0007669"/>
    <property type="project" value="InterPro"/>
</dbReference>
<dbReference type="PROSITE" id="PS01334">
    <property type="entry name" value="PYRASE_CYS"/>
    <property type="match status" value="1"/>
</dbReference>
<protein>
    <recommendedName>
        <fullName evidence="9">Pyrrolidone-carboxylate peptidase</fullName>
        <ecNumber evidence="9">3.4.19.3</ecNumber>
    </recommendedName>
    <alternativeName>
        <fullName evidence="9">5-oxoprolyl-peptidase</fullName>
    </alternativeName>
    <alternativeName>
        <fullName evidence="9">Pyroglutamyl-peptidase I</fullName>
        <shortName evidence="9">PGP-I</shortName>
        <shortName evidence="9">Pyrase</shortName>
    </alternativeName>
</protein>
<evidence type="ECO:0000256" key="1">
    <source>
        <dbReference type="ARBA" id="ARBA00001770"/>
    </source>
</evidence>
<feature type="active site" evidence="9">
    <location>
        <position position="164"/>
    </location>
</feature>
<dbReference type="OrthoDB" id="9779738at2"/>
<comment type="function">
    <text evidence="2 9">Removes 5-oxoproline from various penultimate amino acid residues except L-proline.</text>
</comment>
<dbReference type="InterPro" id="IPR033694">
    <property type="entry name" value="PGPEP1_Cys_AS"/>
</dbReference>
<organism evidence="12 13">
    <name type="scientific">Anaerococcus lactolyticus S7-1-13</name>
    <dbReference type="NCBI Taxonomy" id="1284686"/>
    <lineage>
        <taxon>Bacteria</taxon>
        <taxon>Bacillati</taxon>
        <taxon>Bacillota</taxon>
        <taxon>Tissierellia</taxon>
        <taxon>Tissierellales</taxon>
        <taxon>Peptoniphilaceae</taxon>
        <taxon>Anaerococcus</taxon>
    </lineage>
</organism>
<dbReference type="InterPro" id="IPR016125">
    <property type="entry name" value="Peptidase_C15-like"/>
</dbReference>
<evidence type="ECO:0000256" key="4">
    <source>
        <dbReference type="ARBA" id="ARBA00006641"/>
    </source>
</evidence>
<evidence type="ECO:0000256" key="5">
    <source>
        <dbReference type="ARBA" id="ARBA00022490"/>
    </source>
</evidence>
<dbReference type="InterPro" id="IPR029762">
    <property type="entry name" value="PGP-I_bact-type"/>
</dbReference>
<evidence type="ECO:0000256" key="6">
    <source>
        <dbReference type="ARBA" id="ARBA00022670"/>
    </source>
</evidence>
<dbReference type="MEROPS" id="C15.001"/>
<dbReference type="PIRSF" id="PIRSF015592">
    <property type="entry name" value="Prld-crbxl_pptds"/>
    <property type="match status" value="1"/>
</dbReference>
<keyword evidence="7 9" id="KW-0378">Hydrolase</keyword>
<dbReference type="PROSITE" id="PS01333">
    <property type="entry name" value="PYRASE_GLU"/>
    <property type="match status" value="1"/>
</dbReference>
<feature type="active site" evidence="9 10">
    <location>
        <position position="78"/>
    </location>
</feature>
<dbReference type="InterPro" id="IPR033693">
    <property type="entry name" value="PGPEP1_Glu_AS"/>
</dbReference>
<name>A0A095Z7V3_9FIRM</name>
<evidence type="ECO:0000256" key="2">
    <source>
        <dbReference type="ARBA" id="ARBA00002280"/>
    </source>
</evidence>
<evidence type="ECO:0000256" key="3">
    <source>
        <dbReference type="ARBA" id="ARBA00004496"/>
    </source>
</evidence>
<dbReference type="PANTHER" id="PTHR23402">
    <property type="entry name" value="PROTEASE FAMILY C15 PYROGLUTAMYL-PEPTIDASE I-RELATED"/>
    <property type="match status" value="1"/>
</dbReference>
<dbReference type="RefSeq" id="WP_037327098.1">
    <property type="nucleotide sequence ID" value="NZ_JRMW01000028.1"/>
</dbReference>
<dbReference type="EMBL" id="JRMW01000028">
    <property type="protein sequence ID" value="KGF04569.1"/>
    <property type="molecule type" value="Genomic_DNA"/>
</dbReference>
<proteinExistence type="inferred from homology"/>
<dbReference type="eggNOG" id="COG2039">
    <property type="taxonomic scope" value="Bacteria"/>
</dbReference>
<evidence type="ECO:0000313" key="12">
    <source>
        <dbReference type="EMBL" id="KGF04569.1"/>
    </source>
</evidence>
<dbReference type="CDD" id="cd00501">
    <property type="entry name" value="Peptidase_C15"/>
    <property type="match status" value="1"/>
</dbReference>
<evidence type="ECO:0000313" key="13">
    <source>
        <dbReference type="Proteomes" id="UP000029579"/>
    </source>
</evidence>
<comment type="catalytic activity">
    <reaction evidence="1 9 10">
        <text>Release of an N-terminal pyroglutamyl group from a polypeptide, the second amino acid generally not being Pro.</text>
        <dbReference type="EC" id="3.4.19.3"/>
    </reaction>
</comment>
<evidence type="ECO:0000256" key="10">
    <source>
        <dbReference type="PROSITE-ProRule" id="PRU10076"/>
    </source>
</evidence>
<dbReference type="PANTHER" id="PTHR23402:SF1">
    <property type="entry name" value="PYROGLUTAMYL-PEPTIDASE I"/>
    <property type="match status" value="1"/>
</dbReference>
<dbReference type="EC" id="3.4.19.3" evidence="9"/>
<dbReference type="InterPro" id="IPR036440">
    <property type="entry name" value="Peptidase_C15-like_sf"/>
</dbReference>
<reference evidence="12 13" key="1">
    <citation type="submission" date="2014-07" db="EMBL/GenBank/DDBJ databases">
        <authorList>
            <person name="McCorrison J."/>
            <person name="Sanka R."/>
            <person name="Torralba M."/>
            <person name="Gillis M."/>
            <person name="Haft D.H."/>
            <person name="Methe B."/>
            <person name="Sutton G."/>
            <person name="Nelson K.E."/>
        </authorList>
    </citation>
    <scope>NUCLEOTIDE SEQUENCE [LARGE SCALE GENOMIC DNA]</scope>
    <source>
        <strain evidence="12 13">S7-1-13</strain>
    </source>
</reference>
<comment type="subcellular location">
    <subcellularLocation>
        <location evidence="3 9">Cytoplasm</location>
    </subcellularLocation>
</comment>
<dbReference type="NCBIfam" id="NF009676">
    <property type="entry name" value="PRK13197.1"/>
    <property type="match status" value="1"/>
</dbReference>
<dbReference type="PRINTS" id="PR00706">
    <property type="entry name" value="PYROGLUPTASE"/>
</dbReference>
<dbReference type="Gene3D" id="3.40.630.20">
    <property type="entry name" value="Peptidase C15, pyroglutamyl peptidase I-like"/>
    <property type="match status" value="1"/>
</dbReference>
<dbReference type="AlphaFoldDB" id="A0A095Z7V3"/>
<keyword evidence="6 9" id="KW-0645">Protease</keyword>
<dbReference type="NCBIfam" id="TIGR00504">
    <property type="entry name" value="pyro_pdase"/>
    <property type="match status" value="1"/>
</dbReference>
<dbReference type="HAMAP" id="MF_00417">
    <property type="entry name" value="Pyrrolid_peptidase"/>
    <property type="match status" value="1"/>
</dbReference>
<dbReference type="SUPFAM" id="SSF53182">
    <property type="entry name" value="Pyrrolidone carboxyl peptidase (pyroglutamate aminopeptidase)"/>
    <property type="match status" value="1"/>
</dbReference>
<dbReference type="GO" id="GO:0016920">
    <property type="term" value="F:pyroglutamyl-peptidase activity"/>
    <property type="evidence" value="ECO:0007669"/>
    <property type="project" value="UniProtKB-UniRule"/>
</dbReference>
<feature type="active site" evidence="9 11">
    <location>
        <position position="141"/>
    </location>
</feature>
<evidence type="ECO:0000256" key="7">
    <source>
        <dbReference type="ARBA" id="ARBA00022801"/>
    </source>
</evidence>
<dbReference type="Pfam" id="PF01470">
    <property type="entry name" value="Peptidase_C15"/>
    <property type="match status" value="1"/>
</dbReference>
<dbReference type="GO" id="GO:0006508">
    <property type="term" value="P:proteolysis"/>
    <property type="evidence" value="ECO:0007669"/>
    <property type="project" value="UniProtKB-KW"/>
</dbReference>
<sequence>MKILITGFDAFGGEKINPASLILDRLPDEIDGNKVEKLIIPTAFFKVADIIERKIVDLRPDIVISIGQAGGRSDITVERVAINIADASIADNDGKKPIDEKIRWDGENAYFSTLPIKALVENLRKNNIPASVSNSAGTFVCNFVMYNDLYFASKYKNISAGFIHVPYLPAQVIDKKGMASMSLDEMVRAVEIIIKTSADYKNKEDLKRAEGRIC</sequence>
<accession>A0A095Z7V3</accession>
<evidence type="ECO:0000256" key="11">
    <source>
        <dbReference type="PROSITE-ProRule" id="PRU10077"/>
    </source>
</evidence>
<dbReference type="InterPro" id="IPR000816">
    <property type="entry name" value="Peptidase_C15"/>
</dbReference>
<evidence type="ECO:0000256" key="9">
    <source>
        <dbReference type="HAMAP-Rule" id="MF_00417"/>
    </source>
</evidence>
<evidence type="ECO:0000256" key="8">
    <source>
        <dbReference type="ARBA" id="ARBA00022807"/>
    </source>
</evidence>
<keyword evidence="8 9" id="KW-0788">Thiol protease</keyword>